<keyword evidence="3" id="KW-0547">Nucleotide-binding</keyword>
<dbReference type="GO" id="GO:0140359">
    <property type="term" value="F:ABC-type transporter activity"/>
    <property type="evidence" value="ECO:0007669"/>
    <property type="project" value="InterPro"/>
</dbReference>
<dbReference type="InterPro" id="IPR003593">
    <property type="entry name" value="AAA+_ATPase"/>
</dbReference>
<feature type="transmembrane region" description="Helical" evidence="8">
    <location>
        <begin position="20"/>
        <end position="44"/>
    </location>
</feature>
<dbReference type="PROSITE" id="PS00211">
    <property type="entry name" value="ABC_TRANSPORTER_1"/>
    <property type="match status" value="1"/>
</dbReference>
<dbReference type="NCBIfam" id="TIGR02868">
    <property type="entry name" value="CydC"/>
    <property type="match status" value="1"/>
</dbReference>
<dbReference type="GO" id="GO:0045454">
    <property type="term" value="P:cell redox homeostasis"/>
    <property type="evidence" value="ECO:0007669"/>
    <property type="project" value="InterPro"/>
</dbReference>
<organism evidence="11 12">
    <name type="scientific">Mameliella alba</name>
    <dbReference type="NCBI Taxonomy" id="561184"/>
    <lineage>
        <taxon>Bacteria</taxon>
        <taxon>Pseudomonadati</taxon>
        <taxon>Pseudomonadota</taxon>
        <taxon>Alphaproteobacteria</taxon>
        <taxon>Rhodobacterales</taxon>
        <taxon>Roseobacteraceae</taxon>
        <taxon>Mameliella</taxon>
    </lineage>
</organism>
<keyword evidence="6 8" id="KW-0472">Membrane</keyword>
<evidence type="ECO:0000256" key="7">
    <source>
        <dbReference type="SAM" id="Coils"/>
    </source>
</evidence>
<keyword evidence="4" id="KW-0067">ATP-binding</keyword>
<evidence type="ECO:0000313" key="12">
    <source>
        <dbReference type="Proteomes" id="UP000030960"/>
    </source>
</evidence>
<evidence type="ECO:0000256" key="4">
    <source>
        <dbReference type="ARBA" id="ARBA00022840"/>
    </source>
</evidence>
<dbReference type="SUPFAM" id="SSF90123">
    <property type="entry name" value="ABC transporter transmembrane region"/>
    <property type="match status" value="1"/>
</dbReference>
<dbReference type="OrthoDB" id="5288404at2"/>
<dbReference type="InterPro" id="IPR011527">
    <property type="entry name" value="ABC1_TM_dom"/>
</dbReference>
<accession>A0A0B3SP47</accession>
<dbReference type="PANTHER" id="PTHR24221">
    <property type="entry name" value="ATP-BINDING CASSETTE SUB-FAMILY B"/>
    <property type="match status" value="1"/>
</dbReference>
<dbReference type="InterPro" id="IPR027417">
    <property type="entry name" value="P-loop_NTPase"/>
</dbReference>
<dbReference type="PATRIC" id="fig|1515334.3.peg.3239"/>
<dbReference type="EMBL" id="JSUQ01000012">
    <property type="protein sequence ID" value="KHQ52204.1"/>
    <property type="molecule type" value="Genomic_DNA"/>
</dbReference>
<keyword evidence="12" id="KW-1185">Reference proteome</keyword>
<reference evidence="11 12" key="1">
    <citation type="submission" date="2014-10" db="EMBL/GenBank/DDBJ databases">
        <title>Genome sequence of Ponticoccus sp. strain UMTAT08 isolated from clonal culture of toxic dinoflagellate Alexandrium tamiyavanichii.</title>
        <authorList>
            <person name="Gan H.Y."/>
            <person name="Muhd D.-D."/>
            <person name="Mohd Noor M.E."/>
            <person name="Yeong Y.S."/>
            <person name="Usup G."/>
        </authorList>
    </citation>
    <scope>NUCLEOTIDE SEQUENCE [LARGE SCALE GENOMIC DNA]</scope>
    <source>
        <strain evidence="11 12">UMTAT08</strain>
    </source>
</reference>
<feature type="transmembrane region" description="Helical" evidence="8">
    <location>
        <begin position="139"/>
        <end position="158"/>
    </location>
</feature>
<dbReference type="SUPFAM" id="SSF52540">
    <property type="entry name" value="P-loop containing nucleoside triphosphate hydrolases"/>
    <property type="match status" value="1"/>
</dbReference>
<evidence type="ECO:0000256" key="1">
    <source>
        <dbReference type="ARBA" id="ARBA00004651"/>
    </source>
</evidence>
<feature type="coiled-coil region" evidence="7">
    <location>
        <begin position="222"/>
        <end position="249"/>
    </location>
</feature>
<protein>
    <submittedName>
        <fullName evidence="11">ABC transporter, nucleotide binding/ATPase protein</fullName>
    </submittedName>
</protein>
<evidence type="ECO:0000256" key="2">
    <source>
        <dbReference type="ARBA" id="ARBA00022692"/>
    </source>
</evidence>
<evidence type="ECO:0000256" key="6">
    <source>
        <dbReference type="ARBA" id="ARBA00023136"/>
    </source>
</evidence>
<dbReference type="STRING" id="561184.SAMN05216376_102190"/>
<feature type="transmembrane region" description="Helical" evidence="8">
    <location>
        <begin position="281"/>
        <end position="300"/>
    </location>
</feature>
<evidence type="ECO:0000256" key="3">
    <source>
        <dbReference type="ARBA" id="ARBA00022741"/>
    </source>
</evidence>
<keyword evidence="5 8" id="KW-1133">Transmembrane helix</keyword>
<sequence length="548" mass="57868">MKALFRITRLLLQGERRAFLRGFALAVTVILMGVALLGLSGWFITAAAAAGLAGVGAVFNVFGPSAMVRFLALGRTAARYGERLATHDATLRALSRLRVRLLQGLLTSPYRALERLRANAFLNRVTADIDALDGVALRLLLPGLAGMAVIALAALALWVLVHPAVALVVGLGYAILPSLVFLVGQRLARRSSRRAEAAMQATRSRMIDLVTAREDLTVFGQLQAARAHVAEAIARHAKAQDRLDGLERRMGLGLDLTGAGITALALGMGASLAQAGTITPAEAAIGIFVALALGETVAPVRRALTEIGRMIPAARRVAPALAAPPADRRRATPDTPILRLEQVTYRRGDGAALFAPLDLLLGPGETLALTGPSGCGKSTLLLMAAGQLPPDKGRVTFGGHPVTDLPDETPHQHIAMVPQRHALIAGTVAENLRLAAPDAKEDALWQALQAVHLDRTLADRAGLETRLGFRGAGLSGGEARRLVLARALLRRPALLLLDEPTEGLDSATAHAVLTGLRRALPRTAILMAAHRPEETDQSDRLVPLTATT</sequence>
<dbReference type="InterPro" id="IPR036640">
    <property type="entry name" value="ABC1_TM_sf"/>
</dbReference>
<dbReference type="GO" id="GO:0034775">
    <property type="term" value="P:glutathione transmembrane transport"/>
    <property type="evidence" value="ECO:0007669"/>
    <property type="project" value="InterPro"/>
</dbReference>
<dbReference type="InterPro" id="IPR039421">
    <property type="entry name" value="Type_1_exporter"/>
</dbReference>
<dbReference type="Pfam" id="PF00005">
    <property type="entry name" value="ABC_tran"/>
    <property type="match status" value="1"/>
</dbReference>
<feature type="transmembrane region" description="Helical" evidence="8">
    <location>
        <begin position="164"/>
        <end position="184"/>
    </location>
</feature>
<dbReference type="InterPro" id="IPR003439">
    <property type="entry name" value="ABC_transporter-like_ATP-bd"/>
</dbReference>
<dbReference type="SMART" id="SM00382">
    <property type="entry name" value="AAA"/>
    <property type="match status" value="1"/>
</dbReference>
<dbReference type="Proteomes" id="UP000030960">
    <property type="component" value="Unassembled WGS sequence"/>
</dbReference>
<dbReference type="Pfam" id="PF00664">
    <property type="entry name" value="ABC_membrane"/>
    <property type="match status" value="1"/>
</dbReference>
<comment type="caution">
    <text evidence="11">The sequence shown here is derived from an EMBL/GenBank/DDBJ whole genome shotgun (WGS) entry which is preliminary data.</text>
</comment>
<dbReference type="PROSITE" id="PS50893">
    <property type="entry name" value="ABC_TRANSPORTER_2"/>
    <property type="match status" value="1"/>
</dbReference>
<dbReference type="PANTHER" id="PTHR24221:SF654">
    <property type="entry name" value="ATP-BINDING CASSETTE SUB-FAMILY B MEMBER 6"/>
    <property type="match status" value="1"/>
</dbReference>
<dbReference type="InterPro" id="IPR014223">
    <property type="entry name" value="ABC_CydC/D"/>
</dbReference>
<evidence type="ECO:0000313" key="11">
    <source>
        <dbReference type="EMBL" id="KHQ52204.1"/>
    </source>
</evidence>
<comment type="subcellular location">
    <subcellularLocation>
        <location evidence="1">Cell membrane</location>
        <topology evidence="1">Multi-pass membrane protein</topology>
    </subcellularLocation>
</comment>
<evidence type="ECO:0000256" key="5">
    <source>
        <dbReference type="ARBA" id="ARBA00022989"/>
    </source>
</evidence>
<evidence type="ECO:0000259" key="10">
    <source>
        <dbReference type="PROSITE" id="PS50929"/>
    </source>
</evidence>
<dbReference type="PROSITE" id="PS50929">
    <property type="entry name" value="ABC_TM1F"/>
    <property type="match status" value="1"/>
</dbReference>
<feature type="transmembrane region" description="Helical" evidence="8">
    <location>
        <begin position="50"/>
        <end position="73"/>
    </location>
</feature>
<dbReference type="Gene3D" id="3.40.50.300">
    <property type="entry name" value="P-loop containing nucleotide triphosphate hydrolases"/>
    <property type="match status" value="1"/>
</dbReference>
<dbReference type="Gene3D" id="1.20.1560.10">
    <property type="entry name" value="ABC transporter type 1, transmembrane domain"/>
    <property type="match status" value="1"/>
</dbReference>
<dbReference type="AlphaFoldDB" id="A0A0B3SP47"/>
<keyword evidence="2 8" id="KW-0812">Transmembrane</keyword>
<feature type="domain" description="ABC transporter" evidence="9">
    <location>
        <begin position="338"/>
        <end position="548"/>
    </location>
</feature>
<dbReference type="GO" id="GO:0016887">
    <property type="term" value="F:ATP hydrolysis activity"/>
    <property type="evidence" value="ECO:0007669"/>
    <property type="project" value="InterPro"/>
</dbReference>
<proteinExistence type="predicted"/>
<dbReference type="GO" id="GO:0005524">
    <property type="term" value="F:ATP binding"/>
    <property type="evidence" value="ECO:0007669"/>
    <property type="project" value="UniProtKB-KW"/>
</dbReference>
<evidence type="ECO:0000259" key="9">
    <source>
        <dbReference type="PROSITE" id="PS50893"/>
    </source>
</evidence>
<keyword evidence="7" id="KW-0175">Coiled coil</keyword>
<feature type="transmembrane region" description="Helical" evidence="8">
    <location>
        <begin position="252"/>
        <end position="275"/>
    </location>
</feature>
<name>A0A0B3SP47_9RHOB</name>
<evidence type="ECO:0000256" key="8">
    <source>
        <dbReference type="SAM" id="Phobius"/>
    </source>
</evidence>
<dbReference type="RefSeq" id="WP_043143401.1">
    <property type="nucleotide sequence ID" value="NZ_JSUQ01000012.1"/>
</dbReference>
<feature type="domain" description="ABC transmembrane type-1" evidence="10">
    <location>
        <begin position="22"/>
        <end position="309"/>
    </location>
</feature>
<dbReference type="GO" id="GO:0005886">
    <property type="term" value="C:plasma membrane"/>
    <property type="evidence" value="ECO:0007669"/>
    <property type="project" value="UniProtKB-SubCell"/>
</dbReference>
<dbReference type="InterPro" id="IPR017871">
    <property type="entry name" value="ABC_transporter-like_CS"/>
</dbReference>
<gene>
    <name evidence="11" type="ORF">OA50_03221</name>
</gene>